<dbReference type="InterPro" id="IPR013809">
    <property type="entry name" value="ENTH"/>
</dbReference>
<dbReference type="Pfam" id="PF01417">
    <property type="entry name" value="ENTH"/>
    <property type="match status" value="1"/>
</dbReference>
<name>B3SCZ5_TRIAD</name>
<organism evidence="7 8">
    <name type="scientific">Trichoplax adhaerens</name>
    <name type="common">Trichoplax reptans</name>
    <dbReference type="NCBI Taxonomy" id="10228"/>
    <lineage>
        <taxon>Eukaryota</taxon>
        <taxon>Metazoa</taxon>
        <taxon>Placozoa</taxon>
        <taxon>Uniplacotomia</taxon>
        <taxon>Trichoplacea</taxon>
        <taxon>Trichoplacidae</taxon>
        <taxon>Trichoplax</taxon>
    </lineage>
</organism>
<reference evidence="7 8" key="1">
    <citation type="journal article" date="2008" name="Nature">
        <title>The Trichoplax genome and the nature of placozoans.</title>
        <authorList>
            <person name="Srivastava M."/>
            <person name="Begovic E."/>
            <person name="Chapman J."/>
            <person name="Putnam N.H."/>
            <person name="Hellsten U."/>
            <person name="Kawashima T."/>
            <person name="Kuo A."/>
            <person name="Mitros T."/>
            <person name="Salamov A."/>
            <person name="Carpenter M.L."/>
            <person name="Signorovitch A.Y."/>
            <person name="Moreno M.A."/>
            <person name="Kamm K."/>
            <person name="Grimwood J."/>
            <person name="Schmutz J."/>
            <person name="Shapiro H."/>
            <person name="Grigoriev I.V."/>
            <person name="Buss L.W."/>
            <person name="Schierwater B."/>
            <person name="Dellaporta S.L."/>
            <person name="Rokhsar D.S."/>
        </authorList>
    </citation>
    <scope>NUCLEOTIDE SEQUENCE [LARGE SCALE GENOMIC DNA]</scope>
    <source>
        <strain evidence="7 8">Grell-BS-1999</strain>
    </source>
</reference>
<evidence type="ECO:0000256" key="4">
    <source>
        <dbReference type="ARBA" id="ARBA00023329"/>
    </source>
</evidence>
<dbReference type="STRING" id="10228.B3SCZ5"/>
<dbReference type="RefSeq" id="XP_002118118.1">
    <property type="nucleotide sequence ID" value="XM_002118082.1"/>
</dbReference>
<dbReference type="InterPro" id="IPR008942">
    <property type="entry name" value="ENTH_VHS"/>
</dbReference>
<dbReference type="AlphaFoldDB" id="B3SCZ5"/>
<dbReference type="HOGENOM" id="CLU_450050_0_0_1"/>
<sequence>MSSSITFTNLFDKISFTSKMPTLMKATSDDATATPEMSFESSNTCKYLLDFLMDRLMKSSYHIKLKVLRLIRHLLVNGNGEFLTNLRKRSDIIRKTTTFSGSPDPLHGNAPYEQVRQLANENIRILFDVSDKEKHLKAKQVGDDSSKPSPQSSFAINSKPDKLEEEQPLPVRNFHSETVADRVTGRPGGGWDDHATKIDLIKKGDTARQFMNPQSTTLPKPLPARTKNLENANVSLCGDINSQTGDAINYEKALVDDITVPVGVRSAPTTAMLDSFMKRCNYLDHHRILLLLCEKLKEPVGIQQKALCVIERALKKSDFWSLGDIQLLSNQIELLSTSSNVGLRSRVSKVEALIQESQRKPNIAERIQSVSTLENQDEANLISTTDESLQVKVTETSDAISKGTSDGLFIGMFLSKPSSDINDINSKTTSEPLIDFGSIQQTSSNDSVECNSEASTKALDDLFTKDTVNPTKTTTSQAEASMESLINFSPVAGTSSKAIENSTVVKNSTESLEFISTNDTISSHSETANRNSDGNSEVAFHKSLLKSSDLDSLTLDPLSSKRTTISTPYTSAKDAKRGFDFLNKSSKGNAFNFVSETMQAEMKGRKL</sequence>
<dbReference type="GeneID" id="6759331"/>
<protein>
    <recommendedName>
        <fullName evidence="6">ENTH domain-containing protein</fullName>
    </recommendedName>
</protein>
<dbReference type="InParanoid" id="B3SCZ5"/>
<dbReference type="InterPro" id="IPR035802">
    <property type="entry name" value="ENTH/VHS_tepsin"/>
</dbReference>
<evidence type="ECO:0000256" key="3">
    <source>
        <dbReference type="ARBA" id="ARBA00023034"/>
    </source>
</evidence>
<dbReference type="PANTHER" id="PTHR21514">
    <property type="entry name" value="AP-4 COMPLEX ACCESSORY SUBUNIT TEPSIN"/>
    <property type="match status" value="1"/>
</dbReference>
<dbReference type="PhylomeDB" id="B3SCZ5"/>
<dbReference type="CDD" id="cd03572">
    <property type="entry name" value="ENTH_like_Tepsin"/>
    <property type="match status" value="1"/>
</dbReference>
<dbReference type="InterPro" id="IPR039273">
    <property type="entry name" value="TEPSIN"/>
</dbReference>
<evidence type="ECO:0000313" key="7">
    <source>
        <dbReference type="EMBL" id="EDV19429.1"/>
    </source>
</evidence>
<keyword evidence="4" id="KW-0968">Cytoplasmic vesicle</keyword>
<accession>B3SCZ5</accession>
<dbReference type="KEGG" id="tad:TRIADDRAFT_62152"/>
<feature type="region of interest" description="Disordered" evidence="5">
    <location>
        <begin position="136"/>
        <end position="195"/>
    </location>
</feature>
<keyword evidence="8" id="KW-1185">Reference proteome</keyword>
<dbReference type="Proteomes" id="UP000009022">
    <property type="component" value="Unassembled WGS sequence"/>
</dbReference>
<feature type="domain" description="ENTH" evidence="6">
    <location>
        <begin position="40"/>
        <end position="127"/>
    </location>
</feature>
<keyword evidence="3" id="KW-0333">Golgi apparatus</keyword>
<dbReference type="Gene3D" id="1.25.40.90">
    <property type="match status" value="1"/>
</dbReference>
<feature type="compositionally biased region" description="Basic and acidic residues" evidence="5">
    <location>
        <begin position="174"/>
        <end position="184"/>
    </location>
</feature>
<feature type="compositionally biased region" description="Polar residues" evidence="5">
    <location>
        <begin position="147"/>
        <end position="156"/>
    </location>
</feature>
<evidence type="ECO:0000256" key="1">
    <source>
        <dbReference type="ARBA" id="ARBA00004541"/>
    </source>
</evidence>
<proteinExistence type="predicted"/>
<dbReference type="eggNOG" id="ENOG502QV38">
    <property type="taxonomic scope" value="Eukaryota"/>
</dbReference>
<dbReference type="PANTHER" id="PTHR21514:SF0">
    <property type="entry name" value="AP-4 COMPLEX ACCESSORY SUBUNIT TEPSIN"/>
    <property type="match status" value="1"/>
</dbReference>
<comment type="subcellular location">
    <subcellularLocation>
        <location evidence="1">Cytoplasmic vesicle</location>
    </subcellularLocation>
    <subcellularLocation>
        <location evidence="2">Golgi apparatus</location>
        <location evidence="2">trans-Golgi network</location>
    </subcellularLocation>
</comment>
<dbReference type="EMBL" id="DS985274">
    <property type="protein sequence ID" value="EDV19429.1"/>
    <property type="molecule type" value="Genomic_DNA"/>
</dbReference>
<dbReference type="CTD" id="6759331"/>
<dbReference type="GO" id="GO:0031410">
    <property type="term" value="C:cytoplasmic vesicle"/>
    <property type="evidence" value="ECO:0007669"/>
    <property type="project" value="UniProtKB-SubCell"/>
</dbReference>
<dbReference type="OrthoDB" id="118154at2759"/>
<feature type="compositionally biased region" description="Basic and acidic residues" evidence="5">
    <location>
        <begin position="136"/>
        <end position="146"/>
    </location>
</feature>
<evidence type="ECO:0000313" key="8">
    <source>
        <dbReference type="Proteomes" id="UP000009022"/>
    </source>
</evidence>
<evidence type="ECO:0000256" key="5">
    <source>
        <dbReference type="SAM" id="MobiDB-lite"/>
    </source>
</evidence>
<gene>
    <name evidence="7" type="ORF">TRIADDRAFT_62152</name>
</gene>
<dbReference type="SUPFAM" id="SSF48464">
    <property type="entry name" value="ENTH/VHS domain"/>
    <property type="match status" value="1"/>
</dbReference>
<evidence type="ECO:0000259" key="6">
    <source>
        <dbReference type="Pfam" id="PF01417"/>
    </source>
</evidence>
<evidence type="ECO:0000256" key="2">
    <source>
        <dbReference type="ARBA" id="ARBA00004601"/>
    </source>
</evidence>
<dbReference type="GO" id="GO:0032588">
    <property type="term" value="C:trans-Golgi network membrane"/>
    <property type="evidence" value="ECO:0000318"/>
    <property type="project" value="GO_Central"/>
</dbReference>